<gene>
    <name evidence="1" type="ORF">EV209_1942</name>
</gene>
<organism evidence="1 2">
    <name type="scientific">Cuneatibacter caecimuris</name>
    <dbReference type="NCBI Taxonomy" id="1796618"/>
    <lineage>
        <taxon>Bacteria</taxon>
        <taxon>Bacillati</taxon>
        <taxon>Bacillota</taxon>
        <taxon>Clostridia</taxon>
        <taxon>Lachnospirales</taxon>
        <taxon>Lachnospiraceae</taxon>
        <taxon>Cuneatibacter</taxon>
    </lineage>
</organism>
<dbReference type="OrthoDB" id="797474at2"/>
<reference evidence="1 2" key="1">
    <citation type="submission" date="2019-02" db="EMBL/GenBank/DDBJ databases">
        <title>Genomic Encyclopedia of Type Strains, Phase IV (KMG-IV): sequencing the most valuable type-strain genomes for metagenomic binning, comparative biology and taxonomic classification.</title>
        <authorList>
            <person name="Goeker M."/>
        </authorList>
    </citation>
    <scope>NUCLEOTIDE SEQUENCE [LARGE SCALE GENOMIC DNA]</scope>
    <source>
        <strain evidence="1 2">DSM 29486</strain>
    </source>
</reference>
<sequence length="161" mass="18894">MFGAILLEEGMDFFTDMFQVVQSLKGRQLEYNWLITDIETNAINEKIPELQNDFCWMSGNELTKFITQYSSMQWMWGVFTGFKPEVSYSEIMKYPLPYANENPDLWKTPLTLQNPLATLEIVCWDSSLVLIVSKKKEIVLDFMEKFPGSRDLFLYNEDIKV</sequence>
<accession>A0A4Q7PK21</accession>
<proteinExistence type="predicted"/>
<name>A0A4Q7PK21_9FIRM</name>
<dbReference type="RefSeq" id="WP_130435223.1">
    <property type="nucleotide sequence ID" value="NZ_SGXF01000003.1"/>
</dbReference>
<comment type="caution">
    <text evidence="1">The sequence shown here is derived from an EMBL/GenBank/DDBJ whole genome shotgun (WGS) entry which is preliminary data.</text>
</comment>
<dbReference type="Proteomes" id="UP000292927">
    <property type="component" value="Unassembled WGS sequence"/>
</dbReference>
<protein>
    <submittedName>
        <fullName evidence="1">Uncharacterized protein</fullName>
    </submittedName>
</protein>
<evidence type="ECO:0000313" key="1">
    <source>
        <dbReference type="EMBL" id="RZT00618.1"/>
    </source>
</evidence>
<dbReference type="EMBL" id="SGXF01000003">
    <property type="protein sequence ID" value="RZT00618.1"/>
    <property type="molecule type" value="Genomic_DNA"/>
</dbReference>
<keyword evidence="2" id="KW-1185">Reference proteome</keyword>
<dbReference type="AlphaFoldDB" id="A0A4Q7PK21"/>
<evidence type="ECO:0000313" key="2">
    <source>
        <dbReference type="Proteomes" id="UP000292927"/>
    </source>
</evidence>